<feature type="region of interest" description="Disordered" evidence="4">
    <location>
        <begin position="1"/>
        <end position="26"/>
    </location>
</feature>
<dbReference type="InterPro" id="IPR038635">
    <property type="entry name" value="CCR4-NOT_su2/3/5_C_sf"/>
</dbReference>
<proteinExistence type="inferred from homology"/>
<feature type="region of interest" description="Disordered" evidence="4">
    <location>
        <begin position="337"/>
        <end position="403"/>
    </location>
</feature>
<feature type="compositionally biased region" description="Low complexity" evidence="4">
    <location>
        <begin position="137"/>
        <end position="151"/>
    </location>
</feature>
<evidence type="ECO:0000259" key="5">
    <source>
        <dbReference type="Pfam" id="PF04153"/>
    </source>
</evidence>
<dbReference type="Pfam" id="PF04153">
    <property type="entry name" value="NOT2_3_5_C"/>
    <property type="match status" value="1"/>
</dbReference>
<name>A0ABM1EQP1_PRICU</name>
<feature type="compositionally biased region" description="Polar residues" evidence="4">
    <location>
        <begin position="287"/>
        <end position="300"/>
    </location>
</feature>
<feature type="compositionally biased region" description="Polar residues" evidence="4">
    <location>
        <begin position="123"/>
        <end position="136"/>
    </location>
</feature>
<evidence type="ECO:0000313" key="7">
    <source>
        <dbReference type="RefSeq" id="XP_014674512.1"/>
    </source>
</evidence>
<evidence type="ECO:0000313" key="6">
    <source>
        <dbReference type="Proteomes" id="UP000695022"/>
    </source>
</evidence>
<dbReference type="Proteomes" id="UP000695022">
    <property type="component" value="Unplaced"/>
</dbReference>
<keyword evidence="3" id="KW-0804">Transcription</keyword>
<feature type="region of interest" description="Disordered" evidence="4">
    <location>
        <begin position="262"/>
        <end position="301"/>
    </location>
</feature>
<evidence type="ECO:0000256" key="3">
    <source>
        <dbReference type="ARBA" id="ARBA00023163"/>
    </source>
</evidence>
<evidence type="ECO:0000256" key="4">
    <source>
        <dbReference type="SAM" id="MobiDB-lite"/>
    </source>
</evidence>
<gene>
    <name evidence="7" type="primary">LOC106814681</name>
</gene>
<feature type="compositionally biased region" description="Low complexity" evidence="4">
    <location>
        <begin position="71"/>
        <end position="83"/>
    </location>
</feature>
<dbReference type="GeneID" id="106814681"/>
<feature type="compositionally biased region" description="Polar residues" evidence="4">
    <location>
        <begin position="388"/>
        <end position="403"/>
    </location>
</feature>
<feature type="compositionally biased region" description="Polar residues" evidence="4">
    <location>
        <begin position="152"/>
        <end position="189"/>
    </location>
</feature>
<evidence type="ECO:0000256" key="2">
    <source>
        <dbReference type="ARBA" id="ARBA00023015"/>
    </source>
</evidence>
<evidence type="ECO:0000256" key="1">
    <source>
        <dbReference type="ARBA" id="ARBA00007682"/>
    </source>
</evidence>
<organism evidence="6 7">
    <name type="scientific">Priapulus caudatus</name>
    <name type="common">Priapulid worm</name>
    <dbReference type="NCBI Taxonomy" id="37621"/>
    <lineage>
        <taxon>Eukaryota</taxon>
        <taxon>Metazoa</taxon>
        <taxon>Ecdysozoa</taxon>
        <taxon>Scalidophora</taxon>
        <taxon>Priapulida</taxon>
        <taxon>Priapulimorpha</taxon>
        <taxon>Priapulimorphida</taxon>
        <taxon>Priapulidae</taxon>
        <taxon>Priapulus</taxon>
    </lineage>
</organism>
<dbReference type="RefSeq" id="XP_014674512.1">
    <property type="nucleotide sequence ID" value="XM_014819026.1"/>
</dbReference>
<feature type="region of interest" description="Disordered" evidence="4">
    <location>
        <begin position="46"/>
        <end position="191"/>
    </location>
</feature>
<keyword evidence="6" id="KW-1185">Reference proteome</keyword>
<protein>
    <submittedName>
        <fullName evidence="7">CCR4-NOT transcription complex subunit 2-like isoform X1</fullName>
    </submittedName>
</protein>
<accession>A0ABM1EQP1</accession>
<feature type="domain" description="NOT2/NOT3/NOT5 C-terminal" evidence="5">
    <location>
        <begin position="453"/>
        <end position="577"/>
    </location>
</feature>
<dbReference type="Gene3D" id="2.30.30.1020">
    <property type="entry name" value="CCR4-NOT complex subunit 2/3/5, C-terminal domain"/>
    <property type="match status" value="1"/>
</dbReference>
<keyword evidence="2" id="KW-0805">Transcription regulation</keyword>
<comment type="similarity">
    <text evidence="1">Belongs to the CNOT2/3/5 family.</text>
</comment>
<feature type="compositionally biased region" description="Basic and acidic residues" evidence="4">
    <location>
        <begin position="363"/>
        <end position="374"/>
    </location>
</feature>
<dbReference type="PANTHER" id="PTHR23326">
    <property type="entry name" value="CCR4 NOT-RELATED"/>
    <property type="match status" value="1"/>
</dbReference>
<reference evidence="7" key="1">
    <citation type="submission" date="2025-08" db="UniProtKB">
        <authorList>
            <consortium name="RefSeq"/>
        </authorList>
    </citation>
    <scope>IDENTIFICATION</scope>
</reference>
<dbReference type="InterPro" id="IPR007282">
    <property type="entry name" value="NOT2/3/5_C"/>
</dbReference>
<dbReference type="InterPro" id="IPR040168">
    <property type="entry name" value="Not2/3/5"/>
</dbReference>
<sequence length="603" mass="64861">MAFSRNPLDSMAGSGQRFGVGGMDTTNSTYMQDQFSAWSAAQYGMSSGRKSAPADSLLSPGTRKSSGLIGSGSSATTVTSTGAERMSKLKRGGFYGDDDDSEPSIYFNNPSMYLPHRTDKDSMTSPSPSQLSAFGTSSLIGSQSGSSQLQQRTIGQQFGRSTSVPGHVTPTSVGASSFLSGLPQQQPSPNRVMLPISSRSSFQTQIAPPLGNLQKSKSPAFPLVSSSSSSSSSAAAAAAAAAAASSGMQGFGFSSRSFTAQAGSSFSSQGEGGPAGLDLSEFPSLKSGASNSTPPMQSNAMMGRTAYGEHKLFKVGMIKQPTSESQQEFQIHNEDFPALPGSQIQGRESVDSTKPVAASAESEQGRDGKPRFPGDKQGSQQQQQQQQKRGIQTSPDGNVTNLPASMVQDQFGIVGLLTFIRAAESDPNLVSLALGSDLTTLGLNLNSQENLYPTFGGPWAEAPCRPQDIDFHVPQEYLCNIAIRDKLAPIKLNRYGEDLLFYMFYTHGGDVLQLAAAAELYNRDWRYHKEERVWISRAPGMIPIEKTAQYERGTYYFFDAQNWRKVAKEFHLDYDKLEDRPHLPQSMHPHPNQMSAFTVGPVQ</sequence>